<dbReference type="RefSeq" id="WP_100667215.1">
    <property type="nucleotide sequence ID" value="NZ_CP024955.1"/>
</dbReference>
<reference evidence="1" key="2">
    <citation type="journal article" date="2018" name="Genome Announc.">
        <title>Complete Genome Sequence of Kyrpidia sp. Strain EA-1, a Thermophilic Knallgas Bacterium, Isolated from the Azores.</title>
        <authorList>
            <person name="Reiner J.E."/>
            <person name="Lapp C.J."/>
            <person name="Bunk B."/>
            <person name="Sproer C."/>
            <person name="Overmann J."/>
            <person name="Gescher J."/>
        </authorList>
    </citation>
    <scope>NUCLEOTIDE SEQUENCE</scope>
    <source>
        <strain evidence="1">EA-1</strain>
    </source>
</reference>
<reference evidence="3" key="1">
    <citation type="submission" date="2017-11" db="EMBL/GenBank/DDBJ databases">
        <title>Complete Genome Sequence of Kyrpidia sp. Strain EA-1, a thermophilic, hydrogen-oxidizing Bacterium, isolated from the Azores.</title>
        <authorList>
            <person name="Reiner J.E."/>
            <person name="Lapp C.J."/>
            <person name="Bunk B."/>
            <person name="Gescher J."/>
        </authorList>
    </citation>
    <scope>NUCLEOTIDE SEQUENCE [LARGE SCALE GENOMIC DNA]</scope>
    <source>
        <strain evidence="3">EA-1</strain>
    </source>
</reference>
<evidence type="ECO:0000313" key="1">
    <source>
        <dbReference type="EMBL" id="ATY84392.1"/>
    </source>
</evidence>
<dbReference type="Proteomes" id="UP000502196">
    <property type="component" value="Chromosome"/>
</dbReference>
<keyword evidence="3" id="KW-1185">Reference proteome</keyword>
<dbReference type="EMBL" id="CP024955">
    <property type="protein sequence ID" value="ATY84392.1"/>
    <property type="molecule type" value="Genomic_DNA"/>
</dbReference>
<sequence length="145" mass="16038">MESQVREKIAYLKGLASGLEVDPESREGRLLHGLVDVLDSLSASVEHWADSQRELEEYVSLIDDDLGDVEEFLDLDADDEIEETSYIRLECPECGDTLYLDEGIVNDEGVAEVECPNCHHTMVLGDSQVSRQDGRSAVSSKPPQA</sequence>
<dbReference type="KEGG" id="kyr:CVV65_05035"/>
<evidence type="ECO:0000313" key="2">
    <source>
        <dbReference type="EMBL" id="CAB3392011.1"/>
    </source>
</evidence>
<reference evidence="2 4" key="3">
    <citation type="submission" date="2020-04" db="EMBL/GenBank/DDBJ databases">
        <authorList>
            <person name="Hogendoorn C."/>
        </authorList>
    </citation>
    <scope>NUCLEOTIDE SEQUENCE [LARGE SCALE GENOMIC DNA]</scope>
    <source>
        <strain evidence="2">COOX1</strain>
    </source>
</reference>
<proteinExistence type="predicted"/>
<dbReference type="EMBL" id="LR792683">
    <property type="protein sequence ID" value="CAB3392011.1"/>
    <property type="molecule type" value="Genomic_DNA"/>
</dbReference>
<organism evidence="1 3">
    <name type="scientific">Kyrpidia spormannii</name>
    <dbReference type="NCBI Taxonomy" id="2055160"/>
    <lineage>
        <taxon>Bacteria</taxon>
        <taxon>Bacillati</taxon>
        <taxon>Bacillota</taxon>
        <taxon>Bacilli</taxon>
        <taxon>Bacillales</taxon>
        <taxon>Alicyclobacillaceae</taxon>
        <taxon>Kyrpidia</taxon>
    </lineage>
</organism>
<dbReference type="InterPro" id="IPR054688">
    <property type="entry name" value="CD1247_N"/>
</dbReference>
<name>A0A2K8N7G6_9BACL</name>
<dbReference type="NCBIfam" id="NF045650">
    <property type="entry name" value="CD1247_Nterm"/>
    <property type="match status" value="1"/>
</dbReference>
<protein>
    <submittedName>
        <fullName evidence="1">AraC family transcriptional regulator</fullName>
    </submittedName>
</protein>
<dbReference type="AlphaFoldDB" id="A0A2K8N7G6"/>
<evidence type="ECO:0000313" key="4">
    <source>
        <dbReference type="Proteomes" id="UP000502196"/>
    </source>
</evidence>
<accession>A0A2K8N7G6</accession>
<evidence type="ECO:0000313" key="3">
    <source>
        <dbReference type="Proteomes" id="UP000231932"/>
    </source>
</evidence>
<gene>
    <name evidence="2" type="ORF">COOX1_1197</name>
    <name evidence="1" type="ORF">CVV65_05035</name>
</gene>
<dbReference type="Proteomes" id="UP000231932">
    <property type="component" value="Chromosome"/>
</dbReference>
<dbReference type="OrthoDB" id="2381377at2"/>